<evidence type="ECO:0000313" key="3">
    <source>
        <dbReference type="Proteomes" id="UP000295075"/>
    </source>
</evidence>
<comment type="caution">
    <text evidence="2">The sequence shown here is derived from an EMBL/GenBank/DDBJ whole genome shotgun (WGS) entry which is preliminary data.</text>
</comment>
<gene>
    <name evidence="2" type="ORF">E1261_29465</name>
</gene>
<name>A0A4R4PLU7_9ACTN</name>
<keyword evidence="1" id="KW-0472">Membrane</keyword>
<reference evidence="2 3" key="1">
    <citation type="submission" date="2019-03" db="EMBL/GenBank/DDBJ databases">
        <title>Draft genome sequences of novel Actinobacteria.</title>
        <authorList>
            <person name="Sahin N."/>
            <person name="Ay H."/>
            <person name="Saygin H."/>
        </authorList>
    </citation>
    <scope>NUCLEOTIDE SEQUENCE [LARGE SCALE GENOMIC DNA]</scope>
    <source>
        <strain evidence="2 3">JCM 30547</strain>
    </source>
</reference>
<dbReference type="Proteomes" id="UP000295075">
    <property type="component" value="Unassembled WGS sequence"/>
</dbReference>
<accession>A0A4R4PLU7</accession>
<dbReference type="AlphaFoldDB" id="A0A4R4PLU7"/>
<feature type="transmembrane region" description="Helical" evidence="1">
    <location>
        <begin position="36"/>
        <end position="55"/>
    </location>
</feature>
<evidence type="ECO:0000256" key="1">
    <source>
        <dbReference type="SAM" id="Phobius"/>
    </source>
</evidence>
<keyword evidence="3" id="KW-1185">Reference proteome</keyword>
<organism evidence="2 3">
    <name type="scientific">Kribbella albertanoniae</name>
    <dbReference type="NCBI Taxonomy" id="1266829"/>
    <lineage>
        <taxon>Bacteria</taxon>
        <taxon>Bacillati</taxon>
        <taxon>Actinomycetota</taxon>
        <taxon>Actinomycetes</taxon>
        <taxon>Propionibacteriales</taxon>
        <taxon>Kribbellaceae</taxon>
        <taxon>Kribbella</taxon>
    </lineage>
</organism>
<feature type="transmembrane region" description="Helical" evidence="1">
    <location>
        <begin position="7"/>
        <end position="30"/>
    </location>
</feature>
<protein>
    <submittedName>
        <fullName evidence="2">Uncharacterized protein</fullName>
    </submittedName>
</protein>
<dbReference type="RefSeq" id="WP_132412242.1">
    <property type="nucleotide sequence ID" value="NZ_SMKA01000174.1"/>
</dbReference>
<keyword evidence="1" id="KW-1133">Transmembrane helix</keyword>
<proteinExistence type="predicted"/>
<dbReference type="EMBL" id="SMKA01000174">
    <property type="protein sequence ID" value="TDC23046.1"/>
    <property type="molecule type" value="Genomic_DNA"/>
</dbReference>
<keyword evidence="1" id="KW-0812">Transmembrane</keyword>
<evidence type="ECO:0000313" key="2">
    <source>
        <dbReference type="EMBL" id="TDC23046.1"/>
    </source>
</evidence>
<sequence>MRSRRDWLDVAAAVGAFIVCLSAAVSLAMIGTSRLGLFAASLGTAIALFEIAVVVTSHLRR</sequence>